<dbReference type="Pfam" id="PF04306">
    <property type="entry name" value="DUF456"/>
    <property type="match status" value="1"/>
</dbReference>
<evidence type="ECO:0000313" key="2">
    <source>
        <dbReference type="EMBL" id="PIY95434.1"/>
    </source>
</evidence>
<feature type="transmembrane region" description="Helical" evidence="1">
    <location>
        <begin position="136"/>
        <end position="159"/>
    </location>
</feature>
<dbReference type="AlphaFoldDB" id="A0A2M7RFG7"/>
<proteinExistence type="predicted"/>
<organism evidence="2 3">
    <name type="scientific">Candidatus Kerfeldbacteria bacterium CG_4_10_14_0_8_um_filter_42_10</name>
    <dbReference type="NCBI Taxonomy" id="2014248"/>
    <lineage>
        <taxon>Bacteria</taxon>
        <taxon>Candidatus Kerfeldiibacteriota</taxon>
    </lineage>
</organism>
<keyword evidence="1" id="KW-0472">Membrane</keyword>
<comment type="caution">
    <text evidence="2">The sequence shown here is derived from an EMBL/GenBank/DDBJ whole genome shotgun (WGS) entry which is preliminary data.</text>
</comment>
<dbReference type="Proteomes" id="UP000230779">
    <property type="component" value="Unassembled WGS sequence"/>
</dbReference>
<dbReference type="PANTHER" id="PTHR39165">
    <property type="entry name" value="IG HYPOTHETICAL 17883"/>
    <property type="match status" value="1"/>
</dbReference>
<sequence>MDWKYIILIGVTIIFFTIGLMGIALPILPGVFFIWLGSVIYGAFTGFKEISFTVIVVFTAMLLFTIVVDYLANIYGAKKFGAGKLGIFFSVIGMMIGVVTAGLIGLIVGPIIGAIIGELLSGKNHRQAFKAGIGTLVGFLSGTIIKFLVGLLMIGIFIWRVF</sequence>
<accession>A0A2M7RFG7</accession>
<dbReference type="EMBL" id="PFMD01000083">
    <property type="protein sequence ID" value="PIY95434.1"/>
    <property type="molecule type" value="Genomic_DNA"/>
</dbReference>
<gene>
    <name evidence="2" type="ORF">COY66_06890</name>
</gene>
<evidence type="ECO:0000256" key="1">
    <source>
        <dbReference type="SAM" id="Phobius"/>
    </source>
</evidence>
<evidence type="ECO:0000313" key="3">
    <source>
        <dbReference type="Proteomes" id="UP000230779"/>
    </source>
</evidence>
<dbReference type="PANTHER" id="PTHR39165:SF1">
    <property type="entry name" value="DUF456 DOMAIN-CONTAINING PROTEIN"/>
    <property type="match status" value="1"/>
</dbReference>
<feature type="transmembrane region" description="Helical" evidence="1">
    <location>
        <begin position="50"/>
        <end position="75"/>
    </location>
</feature>
<dbReference type="InterPro" id="IPR007403">
    <property type="entry name" value="DUF456"/>
</dbReference>
<protein>
    <submittedName>
        <fullName evidence="2">DUF456 domain-containing protein</fullName>
    </submittedName>
</protein>
<keyword evidence="1" id="KW-1133">Transmembrane helix</keyword>
<feature type="transmembrane region" description="Helical" evidence="1">
    <location>
        <begin position="87"/>
        <end position="116"/>
    </location>
</feature>
<feature type="transmembrane region" description="Helical" evidence="1">
    <location>
        <begin position="7"/>
        <end position="38"/>
    </location>
</feature>
<keyword evidence="1" id="KW-0812">Transmembrane</keyword>
<name>A0A2M7RFG7_9BACT</name>
<reference evidence="2 3" key="1">
    <citation type="submission" date="2017-09" db="EMBL/GenBank/DDBJ databases">
        <title>Depth-based differentiation of microbial function through sediment-hosted aquifers and enrichment of novel symbionts in the deep terrestrial subsurface.</title>
        <authorList>
            <person name="Probst A.J."/>
            <person name="Ladd B."/>
            <person name="Jarett J.K."/>
            <person name="Geller-Mcgrath D.E."/>
            <person name="Sieber C.M."/>
            <person name="Emerson J.B."/>
            <person name="Anantharaman K."/>
            <person name="Thomas B.C."/>
            <person name="Malmstrom R."/>
            <person name="Stieglmeier M."/>
            <person name="Klingl A."/>
            <person name="Woyke T."/>
            <person name="Ryan C.M."/>
            <person name="Banfield J.F."/>
        </authorList>
    </citation>
    <scope>NUCLEOTIDE SEQUENCE [LARGE SCALE GENOMIC DNA]</scope>
    <source>
        <strain evidence="2">CG_4_10_14_0_8_um_filter_42_10</strain>
    </source>
</reference>